<comment type="caution">
    <text evidence="1">The sequence shown here is derived from an EMBL/GenBank/DDBJ whole genome shotgun (WGS) entry which is preliminary data.</text>
</comment>
<organism evidence="1 2">
    <name type="scientific">Neiella holothuriorum</name>
    <dbReference type="NCBI Taxonomy" id="2870530"/>
    <lineage>
        <taxon>Bacteria</taxon>
        <taxon>Pseudomonadati</taxon>
        <taxon>Pseudomonadota</taxon>
        <taxon>Gammaproteobacteria</taxon>
        <taxon>Alteromonadales</taxon>
        <taxon>Echinimonadaceae</taxon>
        <taxon>Neiella</taxon>
    </lineage>
</organism>
<protein>
    <recommendedName>
        <fullName evidence="3">Transposase</fullName>
    </recommendedName>
</protein>
<dbReference type="RefSeq" id="WP_220104082.1">
    <property type="nucleotide sequence ID" value="NZ_JAHZSS010000010.1"/>
</dbReference>
<evidence type="ECO:0008006" key="3">
    <source>
        <dbReference type="Google" id="ProtNLM"/>
    </source>
</evidence>
<sequence>MATEHQRRVLRTDVIPNQDLVEIGVLSDLRPQQAETKSHYKLNCPQCGESSVYRAHTTHIVCSGCGNVPIIDVLTATPMLYKKLKLAGVSLGPRFAKSELVSSMPFDDLLSRLQPLPQQLLQLLHGIGLSSESCENSLFGWIDETQFTRTTSKEISLDQHECWLWLKHSKRIAIPFVDGHGLNGVILPSSIELSSSFQSLPFDLVKPTRFARIWLQQARALGKRVIVISNPLYAAHLLAQGKPAVLIHNKDSIGCKLSKWDQRQCYVFREDERAQELLNGCGRVINEYGNESQSIWQRLLAVNLNRNTPTKPLDSQRAQFIEALSKKLNATTPLNSAIESLEREMGVRLLVRPHSK</sequence>
<gene>
    <name evidence="1" type="ORF">K0504_10145</name>
</gene>
<dbReference type="Proteomes" id="UP001166251">
    <property type="component" value="Unassembled WGS sequence"/>
</dbReference>
<proteinExistence type="predicted"/>
<evidence type="ECO:0000313" key="2">
    <source>
        <dbReference type="Proteomes" id="UP001166251"/>
    </source>
</evidence>
<evidence type="ECO:0000313" key="1">
    <source>
        <dbReference type="EMBL" id="MBW8191399.1"/>
    </source>
</evidence>
<accession>A0ABS7EGR3</accession>
<dbReference type="EMBL" id="JAHZSS010000010">
    <property type="protein sequence ID" value="MBW8191399.1"/>
    <property type="molecule type" value="Genomic_DNA"/>
</dbReference>
<keyword evidence="2" id="KW-1185">Reference proteome</keyword>
<name>A0ABS7EGR3_9GAMM</name>
<reference evidence="1" key="1">
    <citation type="submission" date="2021-07" db="EMBL/GenBank/DDBJ databases">
        <title>Neiella marina sp. nov., isolated from the intestinal content of sea cucumber Apostichopus japonicus.</title>
        <authorList>
            <person name="Bai X."/>
        </authorList>
    </citation>
    <scope>NUCLEOTIDE SEQUENCE</scope>
    <source>
        <strain evidence="1">126</strain>
    </source>
</reference>